<dbReference type="eggNOG" id="ENOG502ZZ94">
    <property type="taxonomic scope" value="Bacteria"/>
</dbReference>
<organism evidence="1 2">
    <name type="scientific">Methylobacterium oryzae CBMB20</name>
    <dbReference type="NCBI Taxonomy" id="693986"/>
    <lineage>
        <taxon>Bacteria</taxon>
        <taxon>Pseudomonadati</taxon>
        <taxon>Pseudomonadota</taxon>
        <taxon>Alphaproteobacteria</taxon>
        <taxon>Hyphomicrobiales</taxon>
        <taxon>Methylobacteriaceae</taxon>
        <taxon>Methylobacterium</taxon>
    </lineage>
</organism>
<dbReference type="Proteomes" id="UP000029492">
    <property type="component" value="Chromosome"/>
</dbReference>
<dbReference type="HOGENOM" id="CLU_2717716_0_0_5"/>
<keyword evidence="2" id="KW-1185">Reference proteome</keyword>
<dbReference type="RefSeq" id="WP_052083520.1">
    <property type="nucleotide sequence ID" value="NZ_CP003811.1"/>
</dbReference>
<dbReference type="EMBL" id="CP003811">
    <property type="protein sequence ID" value="AIQ88119.1"/>
    <property type="molecule type" value="Genomic_DNA"/>
</dbReference>
<accession>A0A089Q0H1</accession>
<dbReference type="STRING" id="693986.MOC_0364"/>
<proteinExistence type="predicted"/>
<reference evidence="1 2" key="1">
    <citation type="journal article" date="2014" name="PLoS ONE">
        <title>Genome Information of Methylobacterium oryzae, a Plant-Probiotic Methylotroph in the Phyllosphere.</title>
        <authorList>
            <person name="Kwak M.J."/>
            <person name="Jeong H."/>
            <person name="Madhaiyan M."/>
            <person name="Lee Y."/>
            <person name="Sa T.M."/>
            <person name="Oh T.K."/>
            <person name="Kim J.F."/>
        </authorList>
    </citation>
    <scope>NUCLEOTIDE SEQUENCE [LARGE SCALE GENOMIC DNA]</scope>
    <source>
        <strain evidence="1 2">CBMB20</strain>
    </source>
</reference>
<name>A0A089Q0H1_9HYPH</name>
<gene>
    <name evidence="1" type="ORF">MOC_0364</name>
</gene>
<dbReference type="KEGG" id="mor:MOC_0364"/>
<evidence type="ECO:0000313" key="2">
    <source>
        <dbReference type="Proteomes" id="UP000029492"/>
    </source>
</evidence>
<sequence>MDIDRLAETERVLAVTDRLWRAEMHRVFGPDAVLLHGFGEDRQGAPGTRLRSTFEDRRSAIAAWRRVRSPAPSRAFTGRPVVPGA</sequence>
<evidence type="ECO:0000313" key="1">
    <source>
        <dbReference type="EMBL" id="AIQ88119.1"/>
    </source>
</evidence>
<dbReference type="AlphaFoldDB" id="A0A089Q0H1"/>
<protein>
    <submittedName>
        <fullName evidence="1">Protein of unassigned function</fullName>
    </submittedName>
</protein>